<evidence type="ECO:0000256" key="13">
    <source>
        <dbReference type="ARBA" id="ARBA00049229"/>
    </source>
</evidence>
<feature type="modified residue" description="N6-(pyridoxal phosphate)lysine" evidence="14">
    <location>
        <position position="200"/>
    </location>
</feature>
<accession>A0A7Z0CJL7</accession>
<evidence type="ECO:0000256" key="3">
    <source>
        <dbReference type="ARBA" id="ARBA00004931"/>
    </source>
</evidence>
<evidence type="ECO:0000256" key="9">
    <source>
        <dbReference type="ARBA" id="ARBA00022898"/>
    </source>
</evidence>
<reference evidence="19 20" key="1">
    <citation type="submission" date="2020-07" db="EMBL/GenBank/DDBJ databases">
        <title>Sequencing the genomes of 1000 actinobacteria strains.</title>
        <authorList>
            <person name="Klenk H.-P."/>
        </authorList>
    </citation>
    <scope>NUCLEOTIDE SEQUENCE [LARGE SCALE GENOMIC DNA]</scope>
    <source>
        <strain evidence="19 20">DSM 19970</strain>
    </source>
</reference>
<keyword evidence="10 17" id="KW-0100">Branched-chain amino acid biosynthesis</keyword>
<feature type="region of interest" description="Disordered" evidence="18">
    <location>
        <begin position="1"/>
        <end position="21"/>
    </location>
</feature>
<dbReference type="GO" id="GO:0009097">
    <property type="term" value="P:isoleucine biosynthetic process"/>
    <property type="evidence" value="ECO:0007669"/>
    <property type="project" value="UniProtKB-UniPathway"/>
</dbReference>
<dbReference type="PIRSF" id="PIRSF006468">
    <property type="entry name" value="BCAT1"/>
    <property type="match status" value="1"/>
</dbReference>
<gene>
    <name evidence="19" type="ORF">BKA03_000994</name>
</gene>
<evidence type="ECO:0000256" key="4">
    <source>
        <dbReference type="ARBA" id="ARBA00005072"/>
    </source>
</evidence>
<evidence type="ECO:0000256" key="1">
    <source>
        <dbReference type="ARBA" id="ARBA00001933"/>
    </source>
</evidence>
<comment type="catalytic activity">
    <reaction evidence="11 17">
        <text>L-valine + 2-oxoglutarate = 3-methyl-2-oxobutanoate + L-glutamate</text>
        <dbReference type="Rhea" id="RHEA:24813"/>
        <dbReference type="ChEBI" id="CHEBI:11851"/>
        <dbReference type="ChEBI" id="CHEBI:16810"/>
        <dbReference type="ChEBI" id="CHEBI:29985"/>
        <dbReference type="ChEBI" id="CHEBI:57762"/>
        <dbReference type="EC" id="2.6.1.42"/>
    </reaction>
</comment>
<evidence type="ECO:0000256" key="2">
    <source>
        <dbReference type="ARBA" id="ARBA00004824"/>
    </source>
</evidence>
<protein>
    <recommendedName>
        <fullName evidence="17">Branched-chain-amino-acid aminotransferase</fullName>
        <ecNumber evidence="17">2.6.1.42</ecNumber>
    </recommendedName>
</protein>
<dbReference type="GO" id="GO:0009099">
    <property type="term" value="P:L-valine biosynthetic process"/>
    <property type="evidence" value="ECO:0007669"/>
    <property type="project" value="UniProtKB-UniPathway"/>
</dbReference>
<comment type="catalytic activity">
    <reaction evidence="12 17">
        <text>L-isoleucine + 2-oxoglutarate = (S)-3-methyl-2-oxopentanoate + L-glutamate</text>
        <dbReference type="Rhea" id="RHEA:24801"/>
        <dbReference type="ChEBI" id="CHEBI:16810"/>
        <dbReference type="ChEBI" id="CHEBI:29985"/>
        <dbReference type="ChEBI" id="CHEBI:35146"/>
        <dbReference type="ChEBI" id="CHEBI:58045"/>
        <dbReference type="EC" id="2.6.1.42"/>
    </reaction>
</comment>
<dbReference type="RefSeq" id="WP_238579459.1">
    <property type="nucleotide sequence ID" value="NZ_BBRC01000014.1"/>
</dbReference>
<dbReference type="InterPro" id="IPR043131">
    <property type="entry name" value="BCAT-like_N"/>
</dbReference>
<dbReference type="UniPathway" id="UPA00047">
    <property type="reaction ID" value="UER00058"/>
</dbReference>
<comment type="cofactor">
    <cofactor evidence="1 16">
        <name>pyridoxal 5'-phosphate</name>
        <dbReference type="ChEBI" id="CHEBI:597326"/>
    </cofactor>
</comment>
<evidence type="ECO:0000256" key="6">
    <source>
        <dbReference type="ARBA" id="ARBA00022576"/>
    </source>
</evidence>
<comment type="catalytic activity">
    <reaction evidence="13 17">
        <text>L-leucine + 2-oxoglutarate = 4-methyl-2-oxopentanoate + L-glutamate</text>
        <dbReference type="Rhea" id="RHEA:18321"/>
        <dbReference type="ChEBI" id="CHEBI:16810"/>
        <dbReference type="ChEBI" id="CHEBI:17865"/>
        <dbReference type="ChEBI" id="CHEBI:29985"/>
        <dbReference type="ChEBI" id="CHEBI:57427"/>
        <dbReference type="EC" id="2.6.1.42"/>
    </reaction>
</comment>
<comment type="caution">
    <text evidence="19">The sequence shown here is derived from an EMBL/GenBank/DDBJ whole genome shotgun (WGS) entry which is preliminary data.</text>
</comment>
<dbReference type="UniPathway" id="UPA00048">
    <property type="reaction ID" value="UER00073"/>
</dbReference>
<keyword evidence="9 16" id="KW-0663">Pyridoxal phosphate</keyword>
<evidence type="ECO:0000313" key="19">
    <source>
        <dbReference type="EMBL" id="NYI40875.1"/>
    </source>
</evidence>
<keyword evidence="8 17" id="KW-0808">Transferase</keyword>
<dbReference type="Gene3D" id="3.20.10.10">
    <property type="entry name" value="D-amino Acid Aminotransferase, subunit A, domain 2"/>
    <property type="match status" value="1"/>
</dbReference>
<dbReference type="EC" id="2.6.1.42" evidence="17"/>
<dbReference type="InterPro" id="IPR005786">
    <property type="entry name" value="B_amino_transII"/>
</dbReference>
<dbReference type="InterPro" id="IPR033939">
    <property type="entry name" value="BCAT_family"/>
</dbReference>
<evidence type="ECO:0000256" key="11">
    <source>
        <dbReference type="ARBA" id="ARBA00048212"/>
    </source>
</evidence>
<dbReference type="GO" id="GO:0004084">
    <property type="term" value="F:branched-chain-amino-acid transaminase activity"/>
    <property type="evidence" value="ECO:0007669"/>
    <property type="project" value="UniProtKB-EC"/>
</dbReference>
<evidence type="ECO:0000256" key="7">
    <source>
        <dbReference type="ARBA" id="ARBA00022605"/>
    </source>
</evidence>
<evidence type="ECO:0000256" key="14">
    <source>
        <dbReference type="PIRSR" id="PIRSR006468-1"/>
    </source>
</evidence>
<dbReference type="Proteomes" id="UP000547973">
    <property type="component" value="Unassembled WGS sequence"/>
</dbReference>
<dbReference type="PANTHER" id="PTHR11825:SF44">
    <property type="entry name" value="BRANCHED-CHAIN-AMINO-ACID AMINOTRANSFERASE"/>
    <property type="match status" value="1"/>
</dbReference>
<name>A0A7Z0CJL7_9MICO</name>
<dbReference type="InterPro" id="IPR043132">
    <property type="entry name" value="BCAT-like_C"/>
</dbReference>
<evidence type="ECO:0000256" key="5">
    <source>
        <dbReference type="ARBA" id="ARBA00009320"/>
    </source>
</evidence>
<comment type="pathway">
    <text evidence="3">Amino-acid biosynthesis; L-valine biosynthesis; L-valine from pyruvate: step 4/4.</text>
</comment>
<evidence type="ECO:0000256" key="17">
    <source>
        <dbReference type="RuleBase" id="RU004517"/>
    </source>
</evidence>
<evidence type="ECO:0000256" key="12">
    <source>
        <dbReference type="ARBA" id="ARBA00048798"/>
    </source>
</evidence>
<evidence type="ECO:0000256" key="10">
    <source>
        <dbReference type="ARBA" id="ARBA00023304"/>
    </source>
</evidence>
<dbReference type="PROSITE" id="PS00770">
    <property type="entry name" value="AA_TRANSFER_CLASS_4"/>
    <property type="match status" value="1"/>
</dbReference>
<dbReference type="InterPro" id="IPR036038">
    <property type="entry name" value="Aminotransferase-like"/>
</dbReference>
<dbReference type="NCBIfam" id="TIGR01123">
    <property type="entry name" value="ilvE_II"/>
    <property type="match status" value="1"/>
</dbReference>
<evidence type="ECO:0000256" key="16">
    <source>
        <dbReference type="RuleBase" id="RU004516"/>
    </source>
</evidence>
<dbReference type="PANTHER" id="PTHR11825">
    <property type="entry name" value="SUBGROUP IIII AMINOTRANSFERASE"/>
    <property type="match status" value="1"/>
</dbReference>
<dbReference type="EMBL" id="JACBZO010000001">
    <property type="protein sequence ID" value="NYI40875.1"/>
    <property type="molecule type" value="Genomic_DNA"/>
</dbReference>
<dbReference type="CDD" id="cd01557">
    <property type="entry name" value="BCAT_beta_family"/>
    <property type="match status" value="1"/>
</dbReference>
<dbReference type="UniPathway" id="UPA00049">
    <property type="reaction ID" value="UER00062"/>
</dbReference>
<comment type="similarity">
    <text evidence="5 15">Belongs to the class-IV pyridoxal-phosphate-dependent aminotransferase family.</text>
</comment>
<sequence>MTHSFAVTRNPSPASDADRARLMDSPPFGTVFTDHIAKATWTLKGGWGDHRVEPFADLVLHPAALVLHYGQQVFEGLKAYRWADGSVHLFRPAANAVRFAASASRLALPELPEEDFLASLAALLSVDAQWVPGAPESSLYLRPTMIATEACLGVRPSHTVEYLLMASPVGAYFSGGVQPVSIWVAQGYHRAGAGGTGQAKTAGNYAASMLPQQQAQDNGCGQVLFLDAKEDKYIEELGGMNLFAVLKDGSILTPRLTGTILEGVTRDAVITLLQDAGHKVIERDIELEELRKGVSSGDVDEIFACGTAAVITPVGRLVSPDFDYTVGSGHSGDVTMALRERLTGIQYGRVSDTHGWMRTV</sequence>
<keyword evidence="7 17" id="KW-0028">Amino-acid biosynthesis</keyword>
<dbReference type="Gene3D" id="3.30.470.10">
    <property type="match status" value="1"/>
</dbReference>
<evidence type="ECO:0000256" key="15">
    <source>
        <dbReference type="RuleBase" id="RU004106"/>
    </source>
</evidence>
<proteinExistence type="inferred from homology"/>
<organism evidence="19 20">
    <name type="scientific">Demequina lutea</name>
    <dbReference type="NCBI Taxonomy" id="431489"/>
    <lineage>
        <taxon>Bacteria</taxon>
        <taxon>Bacillati</taxon>
        <taxon>Actinomycetota</taxon>
        <taxon>Actinomycetes</taxon>
        <taxon>Micrococcales</taxon>
        <taxon>Demequinaceae</taxon>
        <taxon>Demequina</taxon>
    </lineage>
</organism>
<keyword evidence="20" id="KW-1185">Reference proteome</keyword>
<dbReference type="InterPro" id="IPR018300">
    <property type="entry name" value="Aminotrans_IV_CS"/>
</dbReference>
<comment type="pathway">
    <text evidence="4">Amino-acid biosynthesis; L-leucine biosynthesis; L-leucine from 3-methyl-2-oxobutanoate: step 4/4.</text>
</comment>
<dbReference type="InterPro" id="IPR001544">
    <property type="entry name" value="Aminotrans_IV"/>
</dbReference>
<dbReference type="SUPFAM" id="SSF56752">
    <property type="entry name" value="D-aminoacid aminotransferase-like PLP-dependent enzymes"/>
    <property type="match status" value="1"/>
</dbReference>
<comment type="pathway">
    <text evidence="2">Amino-acid biosynthesis; L-isoleucine biosynthesis; L-isoleucine from 2-oxobutanoate: step 4/4.</text>
</comment>
<evidence type="ECO:0000313" key="20">
    <source>
        <dbReference type="Proteomes" id="UP000547973"/>
    </source>
</evidence>
<keyword evidence="6 17" id="KW-0032">Aminotransferase</keyword>
<dbReference type="NCBIfam" id="NF009897">
    <property type="entry name" value="PRK13357.1"/>
    <property type="match status" value="1"/>
</dbReference>
<dbReference type="Pfam" id="PF01063">
    <property type="entry name" value="Aminotran_4"/>
    <property type="match status" value="1"/>
</dbReference>
<dbReference type="GO" id="GO:0009098">
    <property type="term" value="P:L-leucine biosynthetic process"/>
    <property type="evidence" value="ECO:0007669"/>
    <property type="project" value="UniProtKB-UniPathway"/>
</dbReference>
<feature type="compositionally biased region" description="Polar residues" evidence="18">
    <location>
        <begin position="1"/>
        <end position="13"/>
    </location>
</feature>
<dbReference type="AlphaFoldDB" id="A0A7Z0CJL7"/>
<evidence type="ECO:0000256" key="18">
    <source>
        <dbReference type="SAM" id="MobiDB-lite"/>
    </source>
</evidence>
<evidence type="ECO:0000256" key="8">
    <source>
        <dbReference type="ARBA" id="ARBA00022679"/>
    </source>
</evidence>